<name>A0AAV1ZXW8_9ARAC</name>
<reference evidence="4 5" key="1">
    <citation type="submission" date="2024-04" db="EMBL/GenBank/DDBJ databases">
        <authorList>
            <person name="Rising A."/>
            <person name="Reimegard J."/>
            <person name="Sonavane S."/>
            <person name="Akerstrom W."/>
            <person name="Nylinder S."/>
            <person name="Hedman E."/>
            <person name="Kallberg Y."/>
        </authorList>
    </citation>
    <scope>NUCLEOTIDE SEQUENCE [LARGE SCALE GENOMIC DNA]</scope>
</reference>
<evidence type="ECO:0000256" key="1">
    <source>
        <dbReference type="ARBA" id="ARBA00022884"/>
    </source>
</evidence>
<keyword evidence="5" id="KW-1185">Reference proteome</keyword>
<evidence type="ECO:0000256" key="2">
    <source>
        <dbReference type="PROSITE-ProRule" id="PRU00176"/>
    </source>
</evidence>
<gene>
    <name evidence="4" type="ORF">LARSCL_LOCUS8750</name>
</gene>
<dbReference type="InterPro" id="IPR035979">
    <property type="entry name" value="RBD_domain_sf"/>
</dbReference>
<comment type="caution">
    <text evidence="4">The sequence shown here is derived from an EMBL/GenBank/DDBJ whole genome shotgun (WGS) entry which is preliminary data.</text>
</comment>
<dbReference type="GO" id="GO:0070935">
    <property type="term" value="P:3'-UTR-mediated mRNA stabilization"/>
    <property type="evidence" value="ECO:0007669"/>
    <property type="project" value="TreeGrafter"/>
</dbReference>
<dbReference type="GO" id="GO:0008494">
    <property type="term" value="F:translation activator activity"/>
    <property type="evidence" value="ECO:0007669"/>
    <property type="project" value="TreeGrafter"/>
</dbReference>
<sequence length="44" mass="4922">MVKIIRDHMGISKGYGFVTFSAEDDAKRALEKAEVIIKGKKLNI</sequence>
<organism evidence="4 5">
    <name type="scientific">Larinioides sclopetarius</name>
    <dbReference type="NCBI Taxonomy" id="280406"/>
    <lineage>
        <taxon>Eukaryota</taxon>
        <taxon>Metazoa</taxon>
        <taxon>Ecdysozoa</taxon>
        <taxon>Arthropoda</taxon>
        <taxon>Chelicerata</taxon>
        <taxon>Arachnida</taxon>
        <taxon>Araneae</taxon>
        <taxon>Araneomorphae</taxon>
        <taxon>Entelegynae</taxon>
        <taxon>Araneoidea</taxon>
        <taxon>Araneidae</taxon>
        <taxon>Larinioides</taxon>
    </lineage>
</organism>
<evidence type="ECO:0000259" key="3">
    <source>
        <dbReference type="PROSITE" id="PS50102"/>
    </source>
</evidence>
<dbReference type="Pfam" id="PF00076">
    <property type="entry name" value="RRM_1"/>
    <property type="match status" value="1"/>
</dbReference>
<dbReference type="GO" id="GO:0005737">
    <property type="term" value="C:cytoplasm"/>
    <property type="evidence" value="ECO:0007669"/>
    <property type="project" value="TreeGrafter"/>
</dbReference>
<dbReference type="GO" id="GO:0045948">
    <property type="term" value="P:positive regulation of translational initiation"/>
    <property type="evidence" value="ECO:0007669"/>
    <property type="project" value="TreeGrafter"/>
</dbReference>
<dbReference type="AlphaFoldDB" id="A0AAV1ZXW8"/>
<dbReference type="EMBL" id="CAXIEN010000095">
    <property type="protein sequence ID" value="CAL1276592.1"/>
    <property type="molecule type" value="Genomic_DNA"/>
</dbReference>
<feature type="non-terminal residue" evidence="4">
    <location>
        <position position="44"/>
    </location>
</feature>
<dbReference type="PANTHER" id="PTHR11176:SF57">
    <property type="entry name" value="PROTEIN BOULE"/>
    <property type="match status" value="1"/>
</dbReference>
<proteinExistence type="predicted"/>
<dbReference type="PROSITE" id="PS50102">
    <property type="entry name" value="RRM"/>
    <property type="match status" value="1"/>
</dbReference>
<dbReference type="SUPFAM" id="SSF54928">
    <property type="entry name" value="RNA-binding domain, RBD"/>
    <property type="match status" value="1"/>
</dbReference>
<feature type="domain" description="RRM" evidence="3">
    <location>
        <begin position="1"/>
        <end position="44"/>
    </location>
</feature>
<keyword evidence="1 2" id="KW-0694">RNA-binding</keyword>
<dbReference type="GO" id="GO:0003730">
    <property type="term" value="F:mRNA 3'-UTR binding"/>
    <property type="evidence" value="ECO:0007669"/>
    <property type="project" value="TreeGrafter"/>
</dbReference>
<dbReference type="PANTHER" id="PTHR11176">
    <property type="entry name" value="BOULE-RELATED"/>
    <property type="match status" value="1"/>
</dbReference>
<dbReference type="Gene3D" id="3.30.70.330">
    <property type="match status" value="1"/>
</dbReference>
<accession>A0AAV1ZXW8</accession>
<protein>
    <recommendedName>
        <fullName evidence="3">RRM domain-containing protein</fullName>
    </recommendedName>
</protein>
<evidence type="ECO:0000313" key="4">
    <source>
        <dbReference type="EMBL" id="CAL1276592.1"/>
    </source>
</evidence>
<dbReference type="InterPro" id="IPR000504">
    <property type="entry name" value="RRM_dom"/>
</dbReference>
<dbReference type="InterPro" id="IPR012677">
    <property type="entry name" value="Nucleotide-bd_a/b_plait_sf"/>
</dbReference>
<evidence type="ECO:0000313" key="5">
    <source>
        <dbReference type="Proteomes" id="UP001497382"/>
    </source>
</evidence>
<dbReference type="Proteomes" id="UP001497382">
    <property type="component" value="Unassembled WGS sequence"/>
</dbReference>